<dbReference type="HOGENOM" id="CLU_142121_0_0_9"/>
<name>A0A089MB88_9BACL</name>
<organism evidence="2 3">
    <name type="scientific">Paenibacillus graminis</name>
    <dbReference type="NCBI Taxonomy" id="189425"/>
    <lineage>
        <taxon>Bacteria</taxon>
        <taxon>Bacillati</taxon>
        <taxon>Bacillota</taxon>
        <taxon>Bacilli</taxon>
        <taxon>Bacillales</taxon>
        <taxon>Paenibacillaceae</taxon>
        <taxon>Paenibacillus</taxon>
    </lineage>
</organism>
<dbReference type="Proteomes" id="UP000029500">
    <property type="component" value="Chromosome"/>
</dbReference>
<feature type="transmembrane region" description="Helical" evidence="1">
    <location>
        <begin position="6"/>
        <end position="23"/>
    </location>
</feature>
<evidence type="ECO:0000313" key="3">
    <source>
        <dbReference type="Proteomes" id="UP000029500"/>
    </source>
</evidence>
<protein>
    <submittedName>
        <fullName evidence="2">Uncharacterized protein</fullName>
    </submittedName>
</protein>
<keyword evidence="3" id="KW-1185">Reference proteome</keyword>
<dbReference type="AlphaFoldDB" id="A0A089MB88"/>
<feature type="transmembrane region" description="Helical" evidence="1">
    <location>
        <begin position="123"/>
        <end position="143"/>
    </location>
</feature>
<proteinExistence type="predicted"/>
<dbReference type="OrthoDB" id="53505at2"/>
<feature type="transmembrane region" description="Helical" evidence="1">
    <location>
        <begin position="95"/>
        <end position="117"/>
    </location>
</feature>
<dbReference type="eggNOG" id="ENOG502ZYXX">
    <property type="taxonomic scope" value="Bacteria"/>
</dbReference>
<keyword evidence="1" id="KW-0472">Membrane</keyword>
<sequence length="150" mass="17256">MFHPVSLWVPLLILLPNLLFFRFEPQNMPDKTTRNRFFTGAEFIGRMGVIMVPLFYTLHLQNGFEVLALTVMLFSLGIYYYGWVRYFRNGRPYRLLFTPLMGIPVPLALSPVLYFLSASVLLHSGYLLLFSFILGAGHIPASLSDYQRNA</sequence>
<keyword evidence="1" id="KW-1133">Transmembrane helix</keyword>
<reference evidence="2 3" key="1">
    <citation type="submission" date="2014-08" db="EMBL/GenBank/DDBJ databases">
        <title>Comparative genomics of the Paenibacillus odorifer group.</title>
        <authorList>
            <person name="den Bakker H.C."/>
            <person name="Tsai Y.-C."/>
            <person name="Martin N."/>
            <person name="Korlach J."/>
            <person name="Wiedmann M."/>
        </authorList>
    </citation>
    <scope>NUCLEOTIDE SEQUENCE [LARGE SCALE GENOMIC DNA]</scope>
    <source>
        <strain evidence="2 3">DSM 15220</strain>
    </source>
</reference>
<dbReference type="RefSeq" id="WP_025704133.1">
    <property type="nucleotide sequence ID" value="NZ_CP009287.1"/>
</dbReference>
<evidence type="ECO:0000313" key="2">
    <source>
        <dbReference type="EMBL" id="AIQ69630.1"/>
    </source>
</evidence>
<dbReference type="KEGG" id="pgm:PGRAT_19840"/>
<dbReference type="STRING" id="189425.PGRAT_19840"/>
<feature type="transmembrane region" description="Helical" evidence="1">
    <location>
        <begin position="66"/>
        <end position="83"/>
    </location>
</feature>
<keyword evidence="1" id="KW-0812">Transmembrane</keyword>
<accession>A0A089MB88</accession>
<evidence type="ECO:0000256" key="1">
    <source>
        <dbReference type="SAM" id="Phobius"/>
    </source>
</evidence>
<dbReference type="EMBL" id="CP009287">
    <property type="protein sequence ID" value="AIQ69630.1"/>
    <property type="molecule type" value="Genomic_DNA"/>
</dbReference>
<feature type="transmembrane region" description="Helical" evidence="1">
    <location>
        <begin position="43"/>
        <end position="60"/>
    </location>
</feature>
<gene>
    <name evidence="2" type="ORF">PGRAT_19840</name>
</gene>